<evidence type="ECO:0000259" key="4">
    <source>
        <dbReference type="Pfam" id="PF07859"/>
    </source>
</evidence>
<accession>A0ABS8BW92</accession>
<dbReference type="SUPFAM" id="SSF53474">
    <property type="entry name" value="alpha/beta-Hydrolases"/>
    <property type="match status" value="1"/>
</dbReference>
<evidence type="ECO:0000256" key="1">
    <source>
        <dbReference type="ARBA" id="ARBA00010515"/>
    </source>
</evidence>
<dbReference type="PANTHER" id="PTHR48081">
    <property type="entry name" value="AB HYDROLASE SUPERFAMILY PROTEIN C4A8.06C"/>
    <property type="match status" value="1"/>
</dbReference>
<evidence type="ECO:0000313" key="5">
    <source>
        <dbReference type="EMBL" id="MCB5200013.1"/>
    </source>
</evidence>
<keyword evidence="6" id="KW-1185">Reference proteome</keyword>
<dbReference type="InterPro" id="IPR050300">
    <property type="entry name" value="GDXG_lipolytic_enzyme"/>
</dbReference>
<keyword evidence="2 5" id="KW-0378">Hydrolase</keyword>
<protein>
    <submittedName>
        <fullName evidence="5">Alpha/beta hydrolase</fullName>
    </submittedName>
</protein>
<dbReference type="Gene3D" id="3.40.50.1820">
    <property type="entry name" value="alpha/beta hydrolase"/>
    <property type="match status" value="1"/>
</dbReference>
<feature type="active site" evidence="3">
    <location>
        <position position="147"/>
    </location>
</feature>
<dbReference type="EMBL" id="JAJATZ010000005">
    <property type="protein sequence ID" value="MCB5200013.1"/>
    <property type="molecule type" value="Genomic_DNA"/>
</dbReference>
<proteinExistence type="inferred from homology"/>
<dbReference type="Proteomes" id="UP001138961">
    <property type="component" value="Unassembled WGS sequence"/>
</dbReference>
<comment type="caution">
    <text evidence="5">The sequence shown here is derived from an EMBL/GenBank/DDBJ whole genome shotgun (WGS) entry which is preliminary data.</text>
</comment>
<gene>
    <name evidence="5" type="ORF">LGQ03_12255</name>
</gene>
<dbReference type="InterPro" id="IPR013094">
    <property type="entry name" value="AB_hydrolase_3"/>
</dbReference>
<organism evidence="5 6">
    <name type="scientific">Loktanella gaetbuli</name>
    <dbReference type="NCBI Taxonomy" id="2881335"/>
    <lineage>
        <taxon>Bacteria</taxon>
        <taxon>Pseudomonadati</taxon>
        <taxon>Pseudomonadota</taxon>
        <taxon>Alphaproteobacteria</taxon>
        <taxon>Rhodobacterales</taxon>
        <taxon>Roseobacteraceae</taxon>
        <taxon>Loktanella</taxon>
    </lineage>
</organism>
<feature type="domain" description="Alpha/beta hydrolase fold-3" evidence="4">
    <location>
        <begin position="75"/>
        <end position="274"/>
    </location>
</feature>
<evidence type="ECO:0000313" key="6">
    <source>
        <dbReference type="Proteomes" id="UP001138961"/>
    </source>
</evidence>
<dbReference type="GO" id="GO:0016787">
    <property type="term" value="F:hydrolase activity"/>
    <property type="evidence" value="ECO:0007669"/>
    <property type="project" value="UniProtKB-KW"/>
</dbReference>
<dbReference type="InterPro" id="IPR029058">
    <property type="entry name" value="AB_hydrolase_fold"/>
</dbReference>
<comment type="similarity">
    <text evidence="1">Belongs to the 'GDXG' lipolytic enzyme family.</text>
</comment>
<reference evidence="5" key="1">
    <citation type="submission" date="2021-10" db="EMBL/GenBank/DDBJ databases">
        <title>Loktanella gaetbuli sp. nov., isolated from a tidal flat.</title>
        <authorList>
            <person name="Park S."/>
            <person name="Yoon J.-H."/>
        </authorList>
    </citation>
    <scope>NUCLEOTIDE SEQUENCE</scope>
    <source>
        <strain evidence="5">TSTF-M6</strain>
    </source>
</reference>
<sequence length="303" mass="32170">MTSLTHRLMRLHAWTVQKPILALVRHTGVLRVLFTVNAVIGNKTPPGLRLKAIDLNGRPGMICGTDAPTPNGTTLYLHGGAFVIGNLRGYRHLVARLAQAAGTRGVFLDYRLAPEHPFPAALDDAEAAWRALSDDPDAGPLTLAGDSAGGNLALALLQRIIAKGLVLPHGVAVLCPVTDLRLENPSLAKNRKTDPLVSTRWGARGVAAYLAGADPAQPDASPILGDFTGGPPVLIHTDRGEVLHDDACLMADRLRHQGVDVTLTKEAGLYHVWHLNVGRTVEAGRSVAQIGAFLSDAVTRGRS</sequence>
<name>A0ABS8BW92_9RHOB</name>
<dbReference type="PANTHER" id="PTHR48081:SF30">
    <property type="entry name" value="ACETYL-HYDROLASE LIPR-RELATED"/>
    <property type="match status" value="1"/>
</dbReference>
<evidence type="ECO:0000256" key="2">
    <source>
        <dbReference type="ARBA" id="ARBA00022801"/>
    </source>
</evidence>
<dbReference type="RefSeq" id="WP_226748637.1">
    <property type="nucleotide sequence ID" value="NZ_JAJATZ010000005.1"/>
</dbReference>
<evidence type="ECO:0000256" key="3">
    <source>
        <dbReference type="PROSITE-ProRule" id="PRU10038"/>
    </source>
</evidence>
<dbReference type="Pfam" id="PF07859">
    <property type="entry name" value="Abhydrolase_3"/>
    <property type="match status" value="1"/>
</dbReference>
<dbReference type="InterPro" id="IPR033140">
    <property type="entry name" value="Lipase_GDXG_put_SER_AS"/>
</dbReference>
<dbReference type="PROSITE" id="PS01174">
    <property type="entry name" value="LIPASE_GDXG_SER"/>
    <property type="match status" value="1"/>
</dbReference>